<keyword evidence="2" id="KW-0678">Repressor</keyword>
<evidence type="ECO:0000256" key="5">
    <source>
        <dbReference type="ARBA" id="ARBA00023125"/>
    </source>
</evidence>
<organism evidence="7">
    <name type="scientific">freshwater metagenome</name>
    <dbReference type="NCBI Taxonomy" id="449393"/>
    <lineage>
        <taxon>unclassified sequences</taxon>
        <taxon>metagenomes</taxon>
        <taxon>ecological metagenomes</taxon>
    </lineage>
</organism>
<evidence type="ECO:0000256" key="6">
    <source>
        <dbReference type="ARBA" id="ARBA00023163"/>
    </source>
</evidence>
<dbReference type="Gene3D" id="1.10.10.10">
    <property type="entry name" value="Winged helix-like DNA-binding domain superfamily/Winged helix DNA-binding domain"/>
    <property type="match status" value="1"/>
</dbReference>
<dbReference type="PANTHER" id="PTHR33202">
    <property type="entry name" value="ZINC UPTAKE REGULATION PROTEIN"/>
    <property type="match status" value="1"/>
</dbReference>
<dbReference type="InterPro" id="IPR002481">
    <property type="entry name" value="FUR"/>
</dbReference>
<dbReference type="GO" id="GO:0045892">
    <property type="term" value="P:negative regulation of DNA-templated transcription"/>
    <property type="evidence" value="ECO:0007669"/>
    <property type="project" value="TreeGrafter"/>
</dbReference>
<evidence type="ECO:0000313" key="7">
    <source>
        <dbReference type="EMBL" id="CAB4945997.1"/>
    </source>
</evidence>
<keyword evidence="4" id="KW-0805">Transcription regulation</keyword>
<gene>
    <name evidence="7" type="ORF">UFOPK3564_03225</name>
</gene>
<dbReference type="Pfam" id="PF01475">
    <property type="entry name" value="FUR"/>
    <property type="match status" value="1"/>
</dbReference>
<dbReference type="Gene3D" id="3.30.1490.190">
    <property type="match status" value="1"/>
</dbReference>
<evidence type="ECO:0000256" key="3">
    <source>
        <dbReference type="ARBA" id="ARBA00022833"/>
    </source>
</evidence>
<sequence>MSTTDSGTAWRRRAEDRLTDAGYRRGGARTALLDLLDEQRCARTVLEIEDELRGTGRAIGRASIYRVLDELEQLHLVQRIEVGQGIARYERLAPDHHHHHLVCRECGAVVPFTDDGLEEAIHRLSAGAGFEVTGHDVVLHGSCAACRAAAAESA</sequence>
<dbReference type="PANTHER" id="PTHR33202:SF7">
    <property type="entry name" value="FERRIC UPTAKE REGULATION PROTEIN"/>
    <property type="match status" value="1"/>
</dbReference>
<proteinExistence type="inferred from homology"/>
<keyword evidence="6" id="KW-0804">Transcription</keyword>
<dbReference type="GO" id="GO:0003700">
    <property type="term" value="F:DNA-binding transcription factor activity"/>
    <property type="evidence" value="ECO:0007669"/>
    <property type="project" value="InterPro"/>
</dbReference>
<dbReference type="GO" id="GO:0008270">
    <property type="term" value="F:zinc ion binding"/>
    <property type="evidence" value="ECO:0007669"/>
    <property type="project" value="TreeGrafter"/>
</dbReference>
<dbReference type="AlphaFoldDB" id="A0A6J7JSP6"/>
<dbReference type="EMBL" id="CAFBMK010000289">
    <property type="protein sequence ID" value="CAB4945997.1"/>
    <property type="molecule type" value="Genomic_DNA"/>
</dbReference>
<dbReference type="InterPro" id="IPR043135">
    <property type="entry name" value="Fur_C"/>
</dbReference>
<comment type="similarity">
    <text evidence="1">Belongs to the Fur family.</text>
</comment>
<dbReference type="SUPFAM" id="SSF46785">
    <property type="entry name" value="Winged helix' DNA-binding domain"/>
    <property type="match status" value="1"/>
</dbReference>
<name>A0A6J7JSP6_9ZZZZ</name>
<accession>A0A6J7JSP6</accession>
<evidence type="ECO:0000256" key="1">
    <source>
        <dbReference type="ARBA" id="ARBA00007957"/>
    </source>
</evidence>
<dbReference type="CDD" id="cd07153">
    <property type="entry name" value="Fur_like"/>
    <property type="match status" value="1"/>
</dbReference>
<evidence type="ECO:0000256" key="4">
    <source>
        <dbReference type="ARBA" id="ARBA00023015"/>
    </source>
</evidence>
<evidence type="ECO:0000256" key="2">
    <source>
        <dbReference type="ARBA" id="ARBA00022491"/>
    </source>
</evidence>
<dbReference type="InterPro" id="IPR036388">
    <property type="entry name" value="WH-like_DNA-bd_sf"/>
</dbReference>
<dbReference type="InterPro" id="IPR036390">
    <property type="entry name" value="WH_DNA-bd_sf"/>
</dbReference>
<keyword evidence="5" id="KW-0238">DNA-binding</keyword>
<keyword evidence="3" id="KW-0862">Zinc</keyword>
<dbReference type="GO" id="GO:0000976">
    <property type="term" value="F:transcription cis-regulatory region binding"/>
    <property type="evidence" value="ECO:0007669"/>
    <property type="project" value="TreeGrafter"/>
</dbReference>
<dbReference type="GO" id="GO:1900376">
    <property type="term" value="P:regulation of secondary metabolite biosynthetic process"/>
    <property type="evidence" value="ECO:0007669"/>
    <property type="project" value="TreeGrafter"/>
</dbReference>
<reference evidence="7" key="1">
    <citation type="submission" date="2020-05" db="EMBL/GenBank/DDBJ databases">
        <authorList>
            <person name="Chiriac C."/>
            <person name="Salcher M."/>
            <person name="Ghai R."/>
            <person name="Kavagutti S V."/>
        </authorList>
    </citation>
    <scope>NUCLEOTIDE SEQUENCE</scope>
</reference>
<protein>
    <submittedName>
        <fullName evidence="7">Unannotated protein</fullName>
    </submittedName>
</protein>